<keyword evidence="3" id="KW-0804">Transcription</keyword>
<sequence>MVRPSNFHAHLVDQLGRLIVAGQIGADGTLPREDDLAARFAVSRTVIREATKTLQALGLITTGPRVGSRVQPLSSWRLLDPQVMDWITDADMASGFERDLLELRGMIEPAAASFAAERGSDAQIAAITGALEAMVNAPSKAEHEAADFRFHETILEASGNILLLQLMPILHAVLKASFRLSMHDHDRAQASIAIHRRVAVAIAARQPAEARAMMVALLQIAQLDIHEGPTRNVPVGPIHRTTKKPQETPDARNSRKMDPTGA</sequence>
<dbReference type="InterPro" id="IPR036390">
    <property type="entry name" value="WH_DNA-bd_sf"/>
</dbReference>
<accession>A0A1H6CP31</accession>
<dbReference type="EMBL" id="FNUY01000011">
    <property type="protein sequence ID" value="SEG74752.1"/>
    <property type="molecule type" value="Genomic_DNA"/>
</dbReference>
<reference evidence="6 7" key="1">
    <citation type="submission" date="2016-10" db="EMBL/GenBank/DDBJ databases">
        <authorList>
            <person name="de Groot N.N."/>
        </authorList>
    </citation>
    <scope>NUCLEOTIDE SEQUENCE [LARGE SCALE GENOMIC DNA]</scope>
    <source>
        <strain evidence="6 7">DSM 26656</strain>
    </source>
</reference>
<dbReference type="SMART" id="SM00895">
    <property type="entry name" value="FCD"/>
    <property type="match status" value="1"/>
</dbReference>
<evidence type="ECO:0000256" key="1">
    <source>
        <dbReference type="ARBA" id="ARBA00023015"/>
    </source>
</evidence>
<proteinExistence type="predicted"/>
<dbReference type="InterPro" id="IPR008920">
    <property type="entry name" value="TF_FadR/GntR_C"/>
</dbReference>
<dbReference type="AlphaFoldDB" id="A0A1H6CP31"/>
<dbReference type="InterPro" id="IPR000524">
    <property type="entry name" value="Tscrpt_reg_HTH_GntR"/>
</dbReference>
<dbReference type="SUPFAM" id="SSF48008">
    <property type="entry name" value="GntR ligand-binding domain-like"/>
    <property type="match status" value="1"/>
</dbReference>
<evidence type="ECO:0000259" key="5">
    <source>
        <dbReference type="PROSITE" id="PS50949"/>
    </source>
</evidence>
<name>A0A1H6CP31_9HYPH</name>
<dbReference type="Gene3D" id="1.20.120.530">
    <property type="entry name" value="GntR ligand-binding domain-like"/>
    <property type="match status" value="1"/>
</dbReference>
<dbReference type="PANTHER" id="PTHR43537">
    <property type="entry name" value="TRANSCRIPTIONAL REGULATOR, GNTR FAMILY"/>
    <property type="match status" value="1"/>
</dbReference>
<dbReference type="PROSITE" id="PS50949">
    <property type="entry name" value="HTH_GNTR"/>
    <property type="match status" value="1"/>
</dbReference>
<dbReference type="Pfam" id="PF00392">
    <property type="entry name" value="GntR"/>
    <property type="match status" value="1"/>
</dbReference>
<evidence type="ECO:0000313" key="7">
    <source>
        <dbReference type="Proteomes" id="UP000236743"/>
    </source>
</evidence>
<gene>
    <name evidence="6" type="ORF">SAMN04488115_111131</name>
</gene>
<dbReference type="InterPro" id="IPR011711">
    <property type="entry name" value="GntR_C"/>
</dbReference>
<evidence type="ECO:0000313" key="6">
    <source>
        <dbReference type="EMBL" id="SEG74752.1"/>
    </source>
</evidence>
<dbReference type="PANTHER" id="PTHR43537:SF44">
    <property type="entry name" value="GNTR FAMILY REGULATORY PROTEIN"/>
    <property type="match status" value="1"/>
</dbReference>
<evidence type="ECO:0000256" key="4">
    <source>
        <dbReference type="SAM" id="MobiDB-lite"/>
    </source>
</evidence>
<dbReference type="Proteomes" id="UP000236743">
    <property type="component" value="Unassembled WGS sequence"/>
</dbReference>
<dbReference type="OrthoDB" id="9028214at2"/>
<protein>
    <submittedName>
        <fullName evidence="6">Transcriptional regulator, GntR family</fullName>
    </submittedName>
</protein>
<dbReference type="SUPFAM" id="SSF46785">
    <property type="entry name" value="Winged helix' DNA-binding domain"/>
    <property type="match status" value="1"/>
</dbReference>
<keyword evidence="2" id="KW-0238">DNA-binding</keyword>
<evidence type="ECO:0000256" key="2">
    <source>
        <dbReference type="ARBA" id="ARBA00023125"/>
    </source>
</evidence>
<dbReference type="CDD" id="cd07377">
    <property type="entry name" value="WHTH_GntR"/>
    <property type="match status" value="1"/>
</dbReference>
<organism evidence="6 7">
    <name type="scientific">Bosea lathyri</name>
    <dbReference type="NCBI Taxonomy" id="1036778"/>
    <lineage>
        <taxon>Bacteria</taxon>
        <taxon>Pseudomonadati</taxon>
        <taxon>Pseudomonadota</taxon>
        <taxon>Alphaproteobacteria</taxon>
        <taxon>Hyphomicrobiales</taxon>
        <taxon>Boseaceae</taxon>
        <taxon>Bosea</taxon>
    </lineage>
</organism>
<feature type="domain" description="HTH gntR-type" evidence="5">
    <location>
        <begin position="5"/>
        <end position="73"/>
    </location>
</feature>
<dbReference type="Gene3D" id="1.10.10.10">
    <property type="entry name" value="Winged helix-like DNA-binding domain superfamily/Winged helix DNA-binding domain"/>
    <property type="match status" value="1"/>
</dbReference>
<dbReference type="SMART" id="SM00345">
    <property type="entry name" value="HTH_GNTR"/>
    <property type="match status" value="1"/>
</dbReference>
<dbReference type="Pfam" id="PF07729">
    <property type="entry name" value="FCD"/>
    <property type="match status" value="1"/>
</dbReference>
<feature type="compositionally biased region" description="Basic and acidic residues" evidence="4">
    <location>
        <begin position="244"/>
        <end position="262"/>
    </location>
</feature>
<feature type="region of interest" description="Disordered" evidence="4">
    <location>
        <begin position="229"/>
        <end position="262"/>
    </location>
</feature>
<dbReference type="GO" id="GO:0003700">
    <property type="term" value="F:DNA-binding transcription factor activity"/>
    <property type="evidence" value="ECO:0007669"/>
    <property type="project" value="InterPro"/>
</dbReference>
<dbReference type="InterPro" id="IPR036388">
    <property type="entry name" value="WH-like_DNA-bd_sf"/>
</dbReference>
<dbReference type="PRINTS" id="PR00035">
    <property type="entry name" value="HTHGNTR"/>
</dbReference>
<evidence type="ECO:0000256" key="3">
    <source>
        <dbReference type="ARBA" id="ARBA00023163"/>
    </source>
</evidence>
<keyword evidence="1" id="KW-0805">Transcription regulation</keyword>
<keyword evidence="7" id="KW-1185">Reference proteome</keyword>
<dbReference type="RefSeq" id="WP_103874825.1">
    <property type="nucleotide sequence ID" value="NZ_FNUY01000011.1"/>
</dbReference>
<dbReference type="GO" id="GO:0003677">
    <property type="term" value="F:DNA binding"/>
    <property type="evidence" value="ECO:0007669"/>
    <property type="project" value="UniProtKB-KW"/>
</dbReference>